<name>A0A1I0FKS5_9FIRM</name>
<reference evidence="3" key="1">
    <citation type="submission" date="2016-10" db="EMBL/GenBank/DDBJ databases">
        <authorList>
            <person name="Varghese N."/>
            <person name="Submissions S."/>
        </authorList>
    </citation>
    <scope>NUCLEOTIDE SEQUENCE [LARGE SCALE GENOMIC DNA]</scope>
    <source>
        <strain evidence="3">NLAE-zl-G277</strain>
    </source>
</reference>
<sequence>MRIKRSEIIDVLIWVLVGFYTLIAHWIWFGRGIQETVIVSLMLIQVLRNLNWKRQNVGSILLPFVVIVYFIYSSIKSSSRAYLLQDVKSIMGGMISMYYLYSFWRNDNGKCIRFITKSCDILKGYMWINSVIILIQYIVPYFLMNRTAINIINNSAYFDQLTGLIGINGTTRWNTLSCITIITYLNSAKSKRDYWKTGAFILLSIIISMLNSARAFLLMLPLMLILYYLIVVSKTPKRVVKISAIIIGVTTLGYLIYKTNSYVNYYINDLIEDKFAIYNSRDLAYMVRANDDRAVAINYAIINGGWSGKGLGSIPMHFANEYVKYLGINSTSSFVYMLGGVGYLLVTAVFSVSTALIVDEAHRLIRFIEILLFWLIASYLLPVYSSIVMMFCLSMIMIIMGAAVRKQRI</sequence>
<feature type="transmembrane region" description="Helical" evidence="1">
    <location>
        <begin position="124"/>
        <end position="143"/>
    </location>
</feature>
<keyword evidence="3" id="KW-1185">Reference proteome</keyword>
<feature type="transmembrane region" description="Helical" evidence="1">
    <location>
        <begin position="216"/>
        <end position="232"/>
    </location>
</feature>
<accession>A0A1I0FKS5</accession>
<evidence type="ECO:0000313" key="3">
    <source>
        <dbReference type="Proteomes" id="UP000198508"/>
    </source>
</evidence>
<evidence type="ECO:0000256" key="1">
    <source>
        <dbReference type="SAM" id="Phobius"/>
    </source>
</evidence>
<keyword evidence="1" id="KW-0812">Transmembrane</keyword>
<feature type="transmembrane region" description="Helical" evidence="1">
    <location>
        <begin position="57"/>
        <end position="75"/>
    </location>
</feature>
<dbReference type="RefSeq" id="WP_092363066.1">
    <property type="nucleotide sequence ID" value="NZ_CP176637.1"/>
</dbReference>
<dbReference type="STRING" id="460384.SAMN05216313_10932"/>
<gene>
    <name evidence="2" type="ORF">SAMN05216313_10932</name>
</gene>
<keyword evidence="1" id="KW-0472">Membrane</keyword>
<dbReference type="Proteomes" id="UP000198508">
    <property type="component" value="Unassembled WGS sequence"/>
</dbReference>
<keyword evidence="1" id="KW-1133">Transmembrane helix</keyword>
<dbReference type="AlphaFoldDB" id="A0A1I0FKS5"/>
<feature type="transmembrane region" description="Helical" evidence="1">
    <location>
        <begin position="239"/>
        <end position="257"/>
    </location>
</feature>
<feature type="transmembrane region" description="Helical" evidence="1">
    <location>
        <begin position="334"/>
        <end position="357"/>
    </location>
</feature>
<protein>
    <submittedName>
        <fullName evidence="2">Uncharacterized protein</fullName>
    </submittedName>
</protein>
<feature type="transmembrane region" description="Helical" evidence="1">
    <location>
        <begin position="12"/>
        <end position="29"/>
    </location>
</feature>
<feature type="transmembrane region" description="Helical" evidence="1">
    <location>
        <begin position="87"/>
        <end position="104"/>
    </location>
</feature>
<dbReference type="GeneID" id="93281291"/>
<dbReference type="EMBL" id="FOIM01000009">
    <property type="protein sequence ID" value="SET58913.1"/>
    <property type="molecule type" value="Genomic_DNA"/>
</dbReference>
<evidence type="ECO:0000313" key="2">
    <source>
        <dbReference type="EMBL" id="SET58913.1"/>
    </source>
</evidence>
<feature type="transmembrane region" description="Helical" evidence="1">
    <location>
        <begin position="387"/>
        <end position="404"/>
    </location>
</feature>
<feature type="transmembrane region" description="Helical" evidence="1">
    <location>
        <begin position="194"/>
        <end position="210"/>
    </location>
</feature>
<organism evidence="2 3">
    <name type="scientific">Enterocloster lavalensis</name>
    <dbReference type="NCBI Taxonomy" id="460384"/>
    <lineage>
        <taxon>Bacteria</taxon>
        <taxon>Bacillati</taxon>
        <taxon>Bacillota</taxon>
        <taxon>Clostridia</taxon>
        <taxon>Lachnospirales</taxon>
        <taxon>Lachnospiraceae</taxon>
        <taxon>Enterocloster</taxon>
    </lineage>
</organism>
<proteinExistence type="predicted"/>
<feature type="transmembrane region" description="Helical" evidence="1">
    <location>
        <begin position="364"/>
        <end position="381"/>
    </location>
</feature>